<accession>A0ABX1FIB4</accession>
<comment type="caution">
    <text evidence="1">The sequence shown here is derived from an EMBL/GenBank/DDBJ whole genome shotgun (WGS) entry which is preliminary data.</text>
</comment>
<keyword evidence="2" id="KW-1185">Reference proteome</keyword>
<reference evidence="1 2" key="1">
    <citation type="submission" date="2019-08" db="EMBL/GenBank/DDBJ databases">
        <title>Lentzea from Indian Himalayas.</title>
        <authorList>
            <person name="Mandal S."/>
            <person name="Mallick Gupta A."/>
            <person name="Maiti P.K."/>
            <person name="Sarkar J."/>
            <person name="Mandal S."/>
        </authorList>
    </citation>
    <scope>NUCLEOTIDE SEQUENCE [LARGE SCALE GENOMIC DNA]</scope>
    <source>
        <strain evidence="1 2">PSKA42</strain>
    </source>
</reference>
<evidence type="ECO:0000313" key="2">
    <source>
        <dbReference type="Proteomes" id="UP001515943"/>
    </source>
</evidence>
<evidence type="ECO:0000313" key="1">
    <source>
        <dbReference type="EMBL" id="NKE58348.1"/>
    </source>
</evidence>
<dbReference type="EMBL" id="VSRL01000052">
    <property type="protein sequence ID" value="NKE58348.1"/>
    <property type="molecule type" value="Genomic_DNA"/>
</dbReference>
<dbReference type="RefSeq" id="WP_167974984.1">
    <property type="nucleotide sequence ID" value="NZ_VSRL01000052.1"/>
</dbReference>
<organism evidence="1 2">
    <name type="scientific">Lentzea indica</name>
    <dbReference type="NCBI Taxonomy" id="2604800"/>
    <lineage>
        <taxon>Bacteria</taxon>
        <taxon>Bacillati</taxon>
        <taxon>Actinomycetota</taxon>
        <taxon>Actinomycetes</taxon>
        <taxon>Pseudonocardiales</taxon>
        <taxon>Pseudonocardiaceae</taxon>
        <taxon>Lentzea</taxon>
    </lineage>
</organism>
<proteinExistence type="predicted"/>
<name>A0ABX1FIB4_9PSEU</name>
<protein>
    <submittedName>
        <fullName evidence="1">Uncharacterized protein</fullName>
    </submittedName>
</protein>
<dbReference type="Proteomes" id="UP001515943">
    <property type="component" value="Unassembled WGS sequence"/>
</dbReference>
<gene>
    <name evidence="1" type="ORF">FXN61_16560</name>
</gene>
<sequence length="87" mass="9262">MLLVSLIAHPSQEVAEKLTAGLCPSGVLDEADKSCTASTADSGKFAVHGVAGRWEVRIAVYEIPVNDEAKDAVHQILKDLRSSSKTK</sequence>